<reference evidence="1 2" key="1">
    <citation type="journal article" date="2010" name="J. Bacteriol.">
        <title>Genome sequence of a cellulose-producing bacterium, Gluconacetobacter hansenii ATCC 23769.</title>
        <authorList>
            <person name="Iyer P.R."/>
            <person name="Geib S.M."/>
            <person name="Catchmark J."/>
            <person name="Kao T.H."/>
            <person name="Tien M."/>
        </authorList>
    </citation>
    <scope>NUCLEOTIDE SEQUENCE [LARGE SCALE GENOMIC DNA]</scope>
    <source>
        <strain evidence="1 2">ATCC 23769</strain>
    </source>
</reference>
<name>D5QG87_NOVHA</name>
<accession>D5QG87</accession>
<dbReference type="Proteomes" id="UP000006468">
    <property type="component" value="Chromosome"/>
</dbReference>
<sequence length="43" mass="4985">MGGVKNTLHFITIPFQYFYICAGMGNLTMRYISYNSLSHAYIF</sequence>
<comment type="caution">
    <text evidence="1">The sequence shown here is derived from an EMBL/GenBank/DDBJ whole genome shotgun (WGS) entry which is preliminary data.</text>
</comment>
<organism evidence="1 2">
    <name type="scientific">Novacetimonas hansenii ATCC 23769</name>
    <dbReference type="NCBI Taxonomy" id="714995"/>
    <lineage>
        <taxon>Bacteria</taxon>
        <taxon>Pseudomonadati</taxon>
        <taxon>Pseudomonadota</taxon>
        <taxon>Alphaproteobacteria</taxon>
        <taxon>Acetobacterales</taxon>
        <taxon>Acetobacteraceae</taxon>
        <taxon>Novacetimonas</taxon>
    </lineage>
</organism>
<gene>
    <name evidence="1" type="ORF">GXY_10790</name>
</gene>
<dbReference type="EMBL" id="ADTV01000040">
    <property type="protein sequence ID" value="EFG83973.1"/>
    <property type="molecule type" value="Genomic_DNA"/>
</dbReference>
<proteinExistence type="predicted"/>
<dbReference type="AlphaFoldDB" id="D5QG87"/>
<evidence type="ECO:0000313" key="2">
    <source>
        <dbReference type="Proteomes" id="UP000006468"/>
    </source>
</evidence>
<dbReference type="HOGENOM" id="CLU_3234946_0_0_5"/>
<protein>
    <submittedName>
        <fullName evidence="1">Uncharacterized protein</fullName>
    </submittedName>
</protein>
<evidence type="ECO:0000313" key="1">
    <source>
        <dbReference type="EMBL" id="EFG83973.1"/>
    </source>
</evidence>